<reference evidence="5 6" key="1">
    <citation type="submission" date="2019-09" db="EMBL/GenBank/DDBJ databases">
        <title>Draft genome sequence assemblies of isolates from the urinary tract.</title>
        <authorList>
            <person name="Mores C.R."/>
            <person name="Putonti C."/>
            <person name="Wolfe A.J."/>
        </authorList>
    </citation>
    <scope>NUCLEOTIDE SEQUENCE [LARGE SCALE GENOMIC DNA]</scope>
    <source>
        <strain evidence="5 6">UMB246</strain>
    </source>
</reference>
<comment type="similarity">
    <text evidence="1">Belongs to the LytR/CpsA/Psr (LCP) family.</text>
</comment>
<name>A0A5N1IEI7_LACJE</name>
<feature type="domain" description="Cell envelope-related transcriptional attenuator" evidence="4">
    <location>
        <begin position="109"/>
        <end position="253"/>
    </location>
</feature>
<feature type="region of interest" description="Disordered" evidence="2">
    <location>
        <begin position="380"/>
        <end position="402"/>
    </location>
</feature>
<keyword evidence="3" id="KW-1133">Transmembrane helix</keyword>
<dbReference type="Pfam" id="PF03816">
    <property type="entry name" value="LytR_cpsA_psr"/>
    <property type="match status" value="1"/>
</dbReference>
<evidence type="ECO:0000313" key="6">
    <source>
        <dbReference type="Proteomes" id="UP000327236"/>
    </source>
</evidence>
<dbReference type="NCBIfam" id="TIGR00350">
    <property type="entry name" value="lytR_cpsA_psr"/>
    <property type="match status" value="1"/>
</dbReference>
<evidence type="ECO:0000256" key="1">
    <source>
        <dbReference type="ARBA" id="ARBA00006068"/>
    </source>
</evidence>
<dbReference type="Gene3D" id="3.40.630.190">
    <property type="entry name" value="LCP protein"/>
    <property type="match status" value="1"/>
</dbReference>
<gene>
    <name evidence="5" type="ORF">F6H94_01480</name>
</gene>
<sequence>MTQNHLGRREEYHFKQQSGRLLSRNQFFAANKQNFSNNRQSKKTLTLFIFLIIGFIATWGSHFYFNLEAALGNTYQGGTPATQITNKQPISVLILGVDQEIENRHDQGNSDTMILATANPKTQKSTLTSIPRDLLADIRGDNGKYFMFRVNSAYQVGGNKAAMKTTKVLLNTPINYYMEVNMKALQELVDAVGGVDVKVPFSFTYNTTFKKGKMHLNGKQALDYARMRKEDPRGDYGRQMRQRQIIMAIVKNALSLNSISNYKKILKAFSKNVTTNMTFSDMMAIAINYRSVANNIKSDYIHGHDAWIDGASIQVASTSELQRVSDYIRTNLGLNKQKISNEETRQNRLNKKYNAIDWTNPNAFTNYQVFPANSDSAINSSSSSYNTTYNNNVSEYDNGGNW</sequence>
<dbReference type="PANTHER" id="PTHR33392">
    <property type="entry name" value="POLYISOPRENYL-TEICHOIC ACID--PEPTIDOGLYCAN TEICHOIC ACID TRANSFERASE TAGU"/>
    <property type="match status" value="1"/>
</dbReference>
<keyword evidence="3" id="KW-0472">Membrane</keyword>
<feature type="transmembrane region" description="Helical" evidence="3">
    <location>
        <begin position="45"/>
        <end position="65"/>
    </location>
</feature>
<dbReference type="OrthoDB" id="27330at2"/>
<dbReference type="RefSeq" id="WP_151141303.1">
    <property type="nucleotide sequence ID" value="NZ_VYWW01000004.1"/>
</dbReference>
<evidence type="ECO:0000259" key="4">
    <source>
        <dbReference type="Pfam" id="PF03816"/>
    </source>
</evidence>
<keyword evidence="3" id="KW-0812">Transmembrane</keyword>
<dbReference type="PANTHER" id="PTHR33392:SF6">
    <property type="entry name" value="POLYISOPRENYL-TEICHOIC ACID--PEPTIDOGLYCAN TEICHOIC ACID TRANSFERASE TAGU"/>
    <property type="match status" value="1"/>
</dbReference>
<dbReference type="AlphaFoldDB" id="A0A5N1IEI7"/>
<dbReference type="InterPro" id="IPR050922">
    <property type="entry name" value="LytR/CpsA/Psr_CW_biosynth"/>
</dbReference>
<dbReference type="Proteomes" id="UP000327236">
    <property type="component" value="Unassembled WGS sequence"/>
</dbReference>
<evidence type="ECO:0000313" key="5">
    <source>
        <dbReference type="EMBL" id="KAA9324043.1"/>
    </source>
</evidence>
<evidence type="ECO:0000256" key="2">
    <source>
        <dbReference type="SAM" id="MobiDB-lite"/>
    </source>
</evidence>
<protein>
    <submittedName>
        <fullName evidence="5">LytR family transcriptional regulator</fullName>
    </submittedName>
</protein>
<comment type="caution">
    <text evidence="5">The sequence shown here is derived from an EMBL/GenBank/DDBJ whole genome shotgun (WGS) entry which is preliminary data.</text>
</comment>
<dbReference type="InterPro" id="IPR004474">
    <property type="entry name" value="LytR_CpsA_psr"/>
</dbReference>
<accession>A0A5N1IEI7</accession>
<feature type="compositionally biased region" description="Low complexity" evidence="2">
    <location>
        <begin position="380"/>
        <end position="394"/>
    </location>
</feature>
<evidence type="ECO:0000256" key="3">
    <source>
        <dbReference type="SAM" id="Phobius"/>
    </source>
</evidence>
<proteinExistence type="inferred from homology"/>
<dbReference type="EMBL" id="VYWW01000004">
    <property type="protein sequence ID" value="KAA9324043.1"/>
    <property type="molecule type" value="Genomic_DNA"/>
</dbReference>
<organism evidence="5 6">
    <name type="scientific">Lactobacillus jensenii</name>
    <dbReference type="NCBI Taxonomy" id="109790"/>
    <lineage>
        <taxon>Bacteria</taxon>
        <taxon>Bacillati</taxon>
        <taxon>Bacillota</taxon>
        <taxon>Bacilli</taxon>
        <taxon>Lactobacillales</taxon>
        <taxon>Lactobacillaceae</taxon>
        <taxon>Lactobacillus</taxon>
    </lineage>
</organism>